<dbReference type="PANTHER" id="PTHR22920">
    <property type="entry name" value="MAJOR SPERM PROTEIN"/>
    <property type="match status" value="1"/>
</dbReference>
<evidence type="ECO:0000256" key="4">
    <source>
        <dbReference type="ARBA" id="ARBA00023273"/>
    </source>
</evidence>
<evidence type="ECO:0000256" key="2">
    <source>
        <dbReference type="ARBA" id="ARBA00022490"/>
    </source>
</evidence>
<dbReference type="PANTHER" id="PTHR22920:SF7">
    <property type="entry name" value="MSP DOMAIN-CONTAINING PROTEIN-RELATED"/>
    <property type="match status" value="1"/>
</dbReference>
<comment type="subcellular location">
    <subcellularLocation>
        <location evidence="6">Cell projection</location>
        <location evidence="6">Pseudopodium</location>
    </subcellularLocation>
    <subcellularLocation>
        <location evidence="1">Cytoplasm</location>
        <location evidence="1">Cytoskeleton</location>
    </subcellularLocation>
</comment>
<organism evidence="8 9">
    <name type="scientific">Teladorsagia circumcincta</name>
    <name type="common">Brown stomach worm</name>
    <name type="synonym">Ostertagia circumcincta</name>
    <dbReference type="NCBI Taxonomy" id="45464"/>
    <lineage>
        <taxon>Eukaryota</taxon>
        <taxon>Metazoa</taxon>
        <taxon>Ecdysozoa</taxon>
        <taxon>Nematoda</taxon>
        <taxon>Chromadorea</taxon>
        <taxon>Rhabditida</taxon>
        <taxon>Rhabditina</taxon>
        <taxon>Rhabditomorpha</taxon>
        <taxon>Strongyloidea</taxon>
        <taxon>Trichostrongylidae</taxon>
        <taxon>Teladorsagia</taxon>
    </lineage>
</organism>
<evidence type="ECO:0000313" key="8">
    <source>
        <dbReference type="EMBL" id="PIO62303.1"/>
    </source>
</evidence>
<evidence type="ECO:0000313" key="9">
    <source>
        <dbReference type="Proteomes" id="UP000230423"/>
    </source>
</evidence>
<proteinExistence type="predicted"/>
<dbReference type="InterPro" id="IPR013783">
    <property type="entry name" value="Ig-like_fold"/>
</dbReference>
<dbReference type="InterPro" id="IPR008962">
    <property type="entry name" value="PapD-like_sf"/>
</dbReference>
<dbReference type="GO" id="GO:0005856">
    <property type="term" value="C:cytoskeleton"/>
    <property type="evidence" value="ECO:0007669"/>
    <property type="project" value="UniProtKB-SubCell"/>
</dbReference>
<keyword evidence="3" id="KW-0206">Cytoskeleton</keyword>
<dbReference type="AlphaFoldDB" id="A0A2G9TWA5"/>
<dbReference type="Gene3D" id="2.60.40.10">
    <property type="entry name" value="Immunoglobulins"/>
    <property type="match status" value="1"/>
</dbReference>
<keyword evidence="9" id="KW-1185">Reference proteome</keyword>
<dbReference type="PROSITE" id="PS50202">
    <property type="entry name" value="MSP"/>
    <property type="match status" value="1"/>
</dbReference>
<name>A0A2G9TWA5_TELCI</name>
<evidence type="ECO:0000256" key="6">
    <source>
        <dbReference type="ARBA" id="ARBA00037818"/>
    </source>
</evidence>
<gene>
    <name evidence="8" type="ORF">TELCIR_16146</name>
</gene>
<feature type="domain" description="MSP" evidence="7">
    <location>
        <begin position="33"/>
        <end position="118"/>
    </location>
</feature>
<dbReference type="Pfam" id="PF00635">
    <property type="entry name" value="Motile_Sperm"/>
    <property type="match status" value="1"/>
</dbReference>
<keyword evidence="4" id="KW-0966">Cell projection</keyword>
<dbReference type="SUPFAM" id="SSF49354">
    <property type="entry name" value="PapD-like"/>
    <property type="match status" value="1"/>
</dbReference>
<dbReference type="EMBL" id="KZ352274">
    <property type="protein sequence ID" value="PIO62303.1"/>
    <property type="molecule type" value="Genomic_DNA"/>
</dbReference>
<dbReference type="InterPro" id="IPR051155">
    <property type="entry name" value="Nematode_MSP"/>
</dbReference>
<protein>
    <recommendedName>
        <fullName evidence="7">MSP domain-containing protein</fullName>
    </recommendedName>
</protein>
<evidence type="ECO:0000256" key="5">
    <source>
        <dbReference type="ARBA" id="ARBA00037744"/>
    </source>
</evidence>
<keyword evidence="2" id="KW-0963">Cytoplasm</keyword>
<dbReference type="InterPro" id="IPR000535">
    <property type="entry name" value="MSP_dom"/>
</dbReference>
<reference evidence="8 9" key="1">
    <citation type="submission" date="2015-09" db="EMBL/GenBank/DDBJ databases">
        <title>Draft genome of the parasitic nematode Teladorsagia circumcincta isolate WARC Sus (inbred).</title>
        <authorList>
            <person name="Mitreva M."/>
        </authorList>
    </citation>
    <scope>NUCLEOTIDE SEQUENCE [LARGE SCALE GENOMIC DNA]</scope>
    <source>
        <strain evidence="8 9">S</strain>
    </source>
</reference>
<evidence type="ECO:0000256" key="1">
    <source>
        <dbReference type="ARBA" id="ARBA00004245"/>
    </source>
</evidence>
<dbReference type="Proteomes" id="UP000230423">
    <property type="component" value="Unassembled WGS sequence"/>
</dbReference>
<dbReference type="GO" id="GO:0031143">
    <property type="term" value="C:pseudopodium"/>
    <property type="evidence" value="ECO:0007669"/>
    <property type="project" value="UniProtKB-SubCell"/>
</dbReference>
<evidence type="ECO:0000259" key="7">
    <source>
        <dbReference type="PROSITE" id="PS50202"/>
    </source>
</evidence>
<evidence type="ECO:0000256" key="3">
    <source>
        <dbReference type="ARBA" id="ARBA00023212"/>
    </source>
</evidence>
<comment type="function">
    <text evidence="5">Central component in molecular interactions underlying sperm crawling. Forms an extensive filament system that extends from sperm villipoda, along the leading edge of the pseudopod.</text>
</comment>
<sequence length="118" mass="12962">MHRGRYGRIASDVGINTAATGKPFNEAARYVKELCLLQSLAKIVLTAPYNVKHTYHIKIINASGRRIGWVIKTINMKRLTVDPACGVLDLKEATPMAVSCDTFGYGSGDTTSDRITFE</sequence>
<dbReference type="OrthoDB" id="5918453at2759"/>
<accession>A0A2G9TWA5</accession>